<organism evidence="5 6">
    <name type="scientific">Paenibacillus prosopidis</name>
    <dbReference type="NCBI Taxonomy" id="630520"/>
    <lineage>
        <taxon>Bacteria</taxon>
        <taxon>Bacillati</taxon>
        <taxon>Bacillota</taxon>
        <taxon>Bacilli</taxon>
        <taxon>Bacillales</taxon>
        <taxon>Paenibacillaceae</taxon>
        <taxon>Paenibacillus</taxon>
    </lineage>
</organism>
<dbReference type="InterPro" id="IPR013096">
    <property type="entry name" value="Cupin_2"/>
</dbReference>
<accession>A0A368VWT5</accession>
<evidence type="ECO:0000313" key="6">
    <source>
        <dbReference type="Proteomes" id="UP000252415"/>
    </source>
</evidence>
<dbReference type="PRINTS" id="PR00032">
    <property type="entry name" value="HTHARAC"/>
</dbReference>
<keyword evidence="1" id="KW-0805">Transcription regulation</keyword>
<gene>
    <name evidence="5" type="ORF">DFP97_10934</name>
</gene>
<dbReference type="RefSeq" id="WP_114381052.1">
    <property type="nucleotide sequence ID" value="NZ_QPJD01000009.1"/>
</dbReference>
<dbReference type="OrthoDB" id="1975977at2"/>
<sequence>MAYKVSFPDIMSTLQLIGFHFRVAEPGWAYPDHHHKIFELLYCYDGTAVQYVDGYSVTFGKGDWLIIPPGLRHHVMNTGPDNYIYLSIHFDIDDLDFRLLFQSQPLQKWNISQFSRSGLPLENLDEFIKNNILATTASTGFPPDIENIILIKERLRLQAVILMILSEIIDIQFLNSDPPRIPRQENSLYEVETAHRIEQYISDNLYSPTFSISLIAKQFCLSRIQCHKLFTKVYKVSPRQYMTNKKLQQAKHLLLCTDLKIQMISEQLGFVSQSHFSRQFKRWTGMSPLQYRPKSYTNALSPDSSTDT</sequence>
<dbReference type="SUPFAM" id="SSF51215">
    <property type="entry name" value="Regulatory protein AraC"/>
    <property type="match status" value="1"/>
</dbReference>
<evidence type="ECO:0000256" key="2">
    <source>
        <dbReference type="ARBA" id="ARBA00023125"/>
    </source>
</evidence>
<dbReference type="InterPro" id="IPR037923">
    <property type="entry name" value="HTH-like"/>
</dbReference>
<dbReference type="Proteomes" id="UP000252415">
    <property type="component" value="Unassembled WGS sequence"/>
</dbReference>
<dbReference type="SUPFAM" id="SSF46689">
    <property type="entry name" value="Homeodomain-like"/>
    <property type="match status" value="1"/>
</dbReference>
<dbReference type="AlphaFoldDB" id="A0A368VWT5"/>
<dbReference type="GO" id="GO:0043565">
    <property type="term" value="F:sequence-specific DNA binding"/>
    <property type="evidence" value="ECO:0007669"/>
    <property type="project" value="InterPro"/>
</dbReference>
<evidence type="ECO:0000259" key="4">
    <source>
        <dbReference type="PROSITE" id="PS01124"/>
    </source>
</evidence>
<dbReference type="Gene3D" id="2.60.120.10">
    <property type="entry name" value="Jelly Rolls"/>
    <property type="match status" value="1"/>
</dbReference>
<protein>
    <submittedName>
        <fullName evidence="5">AraC-like DNA-binding protein</fullName>
    </submittedName>
</protein>
<dbReference type="Pfam" id="PF12833">
    <property type="entry name" value="HTH_18"/>
    <property type="match status" value="1"/>
</dbReference>
<evidence type="ECO:0000256" key="1">
    <source>
        <dbReference type="ARBA" id="ARBA00023015"/>
    </source>
</evidence>
<dbReference type="PROSITE" id="PS00041">
    <property type="entry name" value="HTH_ARAC_FAMILY_1"/>
    <property type="match status" value="1"/>
</dbReference>
<dbReference type="InterPro" id="IPR009057">
    <property type="entry name" value="Homeodomain-like_sf"/>
</dbReference>
<dbReference type="PANTHER" id="PTHR43280:SF28">
    <property type="entry name" value="HTH-TYPE TRANSCRIPTIONAL ACTIVATOR RHAS"/>
    <property type="match status" value="1"/>
</dbReference>
<dbReference type="Pfam" id="PF07883">
    <property type="entry name" value="Cupin_2"/>
    <property type="match status" value="1"/>
</dbReference>
<dbReference type="InterPro" id="IPR018060">
    <property type="entry name" value="HTH_AraC"/>
</dbReference>
<dbReference type="Gene3D" id="1.10.10.60">
    <property type="entry name" value="Homeodomain-like"/>
    <property type="match status" value="2"/>
</dbReference>
<keyword evidence="2 5" id="KW-0238">DNA-binding</keyword>
<dbReference type="PANTHER" id="PTHR43280">
    <property type="entry name" value="ARAC-FAMILY TRANSCRIPTIONAL REGULATOR"/>
    <property type="match status" value="1"/>
</dbReference>
<keyword evidence="6" id="KW-1185">Reference proteome</keyword>
<feature type="domain" description="HTH araC/xylS-type" evidence="4">
    <location>
        <begin position="195"/>
        <end position="294"/>
    </location>
</feature>
<reference evidence="5 6" key="1">
    <citation type="submission" date="2018-07" db="EMBL/GenBank/DDBJ databases">
        <title>Genomic Encyclopedia of Type Strains, Phase III (KMG-III): the genomes of soil and plant-associated and newly described type strains.</title>
        <authorList>
            <person name="Whitman W."/>
        </authorList>
    </citation>
    <scope>NUCLEOTIDE SEQUENCE [LARGE SCALE GENOMIC DNA]</scope>
    <source>
        <strain evidence="5 6">CECT 7506</strain>
    </source>
</reference>
<dbReference type="EMBL" id="QPJD01000009">
    <property type="protein sequence ID" value="RCW46392.1"/>
    <property type="molecule type" value="Genomic_DNA"/>
</dbReference>
<comment type="caution">
    <text evidence="5">The sequence shown here is derived from an EMBL/GenBank/DDBJ whole genome shotgun (WGS) entry which is preliminary data.</text>
</comment>
<dbReference type="SMART" id="SM00342">
    <property type="entry name" value="HTH_ARAC"/>
    <property type="match status" value="1"/>
</dbReference>
<dbReference type="InterPro" id="IPR014710">
    <property type="entry name" value="RmlC-like_jellyroll"/>
</dbReference>
<dbReference type="InterPro" id="IPR018062">
    <property type="entry name" value="HTH_AraC-typ_CS"/>
</dbReference>
<dbReference type="GO" id="GO:0003700">
    <property type="term" value="F:DNA-binding transcription factor activity"/>
    <property type="evidence" value="ECO:0007669"/>
    <property type="project" value="InterPro"/>
</dbReference>
<dbReference type="InterPro" id="IPR020449">
    <property type="entry name" value="Tscrpt_reg_AraC-type_HTH"/>
</dbReference>
<keyword evidence="3" id="KW-0804">Transcription</keyword>
<name>A0A368VWT5_9BACL</name>
<dbReference type="PROSITE" id="PS01124">
    <property type="entry name" value="HTH_ARAC_FAMILY_2"/>
    <property type="match status" value="1"/>
</dbReference>
<evidence type="ECO:0000256" key="3">
    <source>
        <dbReference type="ARBA" id="ARBA00023163"/>
    </source>
</evidence>
<evidence type="ECO:0000313" key="5">
    <source>
        <dbReference type="EMBL" id="RCW46392.1"/>
    </source>
</evidence>
<proteinExistence type="predicted"/>